<feature type="region of interest" description="Disordered" evidence="1">
    <location>
        <begin position="164"/>
        <end position="215"/>
    </location>
</feature>
<dbReference type="EMBL" id="KV454407">
    <property type="protein sequence ID" value="ODQ67154.1"/>
    <property type="molecule type" value="Genomic_DNA"/>
</dbReference>
<dbReference type="PANTHER" id="PTHR11188:SF174">
    <property type="entry name" value="ARRESTIN-RELATED TRAFFICKING ADAPTER 10-RELATED"/>
    <property type="match status" value="1"/>
</dbReference>
<dbReference type="GO" id="GO:0070086">
    <property type="term" value="P:ubiquitin-dependent endocytosis"/>
    <property type="evidence" value="ECO:0007669"/>
    <property type="project" value="TreeGrafter"/>
</dbReference>
<evidence type="ECO:0000313" key="3">
    <source>
        <dbReference type="EMBL" id="ODQ67154.1"/>
    </source>
</evidence>
<feature type="region of interest" description="Disordered" evidence="1">
    <location>
        <begin position="878"/>
        <end position="949"/>
    </location>
</feature>
<dbReference type="SUPFAM" id="SSF81296">
    <property type="entry name" value="E set domains"/>
    <property type="match status" value="1"/>
</dbReference>
<proteinExistence type="predicted"/>
<feature type="region of interest" description="Disordered" evidence="1">
    <location>
        <begin position="602"/>
        <end position="637"/>
    </location>
</feature>
<name>A0A1E3PPJ6_9ASCO</name>
<accession>A0A1E3PPJ6</accession>
<dbReference type="GO" id="GO:0030674">
    <property type="term" value="F:protein-macromolecule adaptor activity"/>
    <property type="evidence" value="ECO:0007669"/>
    <property type="project" value="TreeGrafter"/>
</dbReference>
<dbReference type="PANTHER" id="PTHR11188">
    <property type="entry name" value="ARRESTIN DOMAIN CONTAINING PROTEIN"/>
    <property type="match status" value="1"/>
</dbReference>
<reference evidence="3 4" key="1">
    <citation type="journal article" date="2016" name="Proc. Natl. Acad. Sci. U.S.A.">
        <title>Comparative genomics of biotechnologically important yeasts.</title>
        <authorList>
            <person name="Riley R."/>
            <person name="Haridas S."/>
            <person name="Wolfe K.H."/>
            <person name="Lopes M.R."/>
            <person name="Hittinger C.T."/>
            <person name="Goeker M."/>
            <person name="Salamov A.A."/>
            <person name="Wisecaver J.H."/>
            <person name="Long T.M."/>
            <person name="Calvey C.H."/>
            <person name="Aerts A.L."/>
            <person name="Barry K.W."/>
            <person name="Choi C."/>
            <person name="Clum A."/>
            <person name="Coughlan A.Y."/>
            <person name="Deshpande S."/>
            <person name="Douglass A.P."/>
            <person name="Hanson S.J."/>
            <person name="Klenk H.-P."/>
            <person name="LaButti K.M."/>
            <person name="Lapidus A."/>
            <person name="Lindquist E.A."/>
            <person name="Lipzen A.M."/>
            <person name="Meier-Kolthoff J.P."/>
            <person name="Ohm R.A."/>
            <person name="Otillar R.P."/>
            <person name="Pangilinan J.L."/>
            <person name="Peng Y."/>
            <person name="Rokas A."/>
            <person name="Rosa C.A."/>
            <person name="Scheuner C."/>
            <person name="Sibirny A.A."/>
            <person name="Slot J.C."/>
            <person name="Stielow J.B."/>
            <person name="Sun H."/>
            <person name="Kurtzman C.P."/>
            <person name="Blackwell M."/>
            <person name="Grigoriev I.V."/>
            <person name="Jeffries T.W."/>
        </authorList>
    </citation>
    <scope>NUCLEOTIDE SEQUENCE [LARGE SCALE GENOMIC DNA]</scope>
    <source>
        <strain evidence="3 4">DSM 6958</strain>
    </source>
</reference>
<feature type="compositionally biased region" description="Polar residues" evidence="1">
    <location>
        <begin position="918"/>
        <end position="934"/>
    </location>
</feature>
<protein>
    <recommendedName>
        <fullName evidence="2">Arrestin C-terminal-like domain-containing protein</fullName>
    </recommendedName>
</protein>
<dbReference type="InterPro" id="IPR014756">
    <property type="entry name" value="Ig_E-set"/>
</dbReference>
<feature type="compositionally biased region" description="Polar residues" evidence="1">
    <location>
        <begin position="176"/>
        <end position="190"/>
    </location>
</feature>
<feature type="region of interest" description="Disordered" evidence="1">
    <location>
        <begin position="689"/>
        <end position="813"/>
    </location>
</feature>
<organism evidence="3 4">
    <name type="scientific">Nadsonia fulvescens var. elongata DSM 6958</name>
    <dbReference type="NCBI Taxonomy" id="857566"/>
    <lineage>
        <taxon>Eukaryota</taxon>
        <taxon>Fungi</taxon>
        <taxon>Dikarya</taxon>
        <taxon>Ascomycota</taxon>
        <taxon>Saccharomycotina</taxon>
        <taxon>Dipodascomycetes</taxon>
        <taxon>Dipodascales</taxon>
        <taxon>Dipodascales incertae sedis</taxon>
        <taxon>Nadsonia</taxon>
    </lineage>
</organism>
<feature type="region of interest" description="Disordered" evidence="1">
    <location>
        <begin position="978"/>
        <end position="1025"/>
    </location>
</feature>
<feature type="compositionally biased region" description="Polar residues" evidence="1">
    <location>
        <begin position="998"/>
        <end position="1011"/>
    </location>
</feature>
<feature type="compositionally biased region" description="Low complexity" evidence="1">
    <location>
        <begin position="1012"/>
        <end position="1022"/>
    </location>
</feature>
<gene>
    <name evidence="3" type="ORF">NADFUDRAFT_81732</name>
</gene>
<dbReference type="InterPro" id="IPR050357">
    <property type="entry name" value="Arrestin_domain-protein"/>
</dbReference>
<feature type="compositionally biased region" description="Low complexity" evidence="1">
    <location>
        <begin position="986"/>
        <end position="997"/>
    </location>
</feature>
<feature type="compositionally biased region" description="Low complexity" evidence="1">
    <location>
        <begin position="628"/>
        <end position="637"/>
    </location>
</feature>
<dbReference type="InterPro" id="IPR014752">
    <property type="entry name" value="Arrestin-like_C"/>
</dbReference>
<feature type="compositionally biased region" description="Basic residues" evidence="1">
    <location>
        <begin position="895"/>
        <end position="904"/>
    </location>
</feature>
<sequence length="1261" mass="137231">MRNQNLAQCVLLSKDSHSNGSLVTQKSLNSTGSVYPLGSGVLDPLAFNEEPPIFTSSSATGSVLLAEPVLFVQGFSSHEQLEHPATLLRGSLVLKVTKPTKIKTITLSFRGYSRTEWPEGIPPRRQDFAEVNQIHSQNWDFFDYHSPMAERSSGAHVIRVPKISGSSAGTSATSSHGENGHNSTPPNSASFHIHLPNPTRHHRSNSNLSPGKSLALIGTEDDESSRLSYEDTHSLKGLANRLRRAASPNPLFRARSRSPSTTSQLASFTSNTKKISTVSASSESHAAGALLGHSHLSPSSSFSISPASSFNLITDEAHNDNNYEFLKTEPFERDVPRQGFRTFMPGEYIYHFESPISPESPESVEGVFGSVRYYLESTVERPGVLKSNLSGRREVKIVRTPCDESLEFSEPICISKDWEDQLHYDIIILGKAFPLETSIPIAFKLTPLAKVKCHRIRVYMTEHGEYWCRKKKVHRIVPPKKFLLYEKKADKISDDGSLLCNLDGLEELYENGSTEFEISVPIPGELNKKDKGILRSNYNTENIKINHWIKIVLRLSRRDPNNPEKSKHFEISIDSPFHLLDSHCKAANIMLPEYLGNTPSSKLNIPTSSQSSLPKATTSSGTVMPPGTATALLSQPSAAPPPLYADVKPASVSLSSDDYFHLPPEYESVVRSGTQSYVERFKIYQQQLSPEDNSNITDNGTDSTSTMFNPDSRTNLSRTITATNEVTINSDSEAEEDEIEPLPRLSHSITREVMLESGTDSDTDFNMDSEEEENISKKKNNQDNSEVSPARVDGPSVTSQLPPPSSDIDISTSVHSLSSTSINNSIDNPLLHSMSLAPSHSHQISEISATTASSTDAASDNFETSNYIFNGSSERNLSMVSTSTESSNKEPLSRGRARVGRKSSSHSVNLGPLICKPGSNSGTTSQRSNSMNIGNSTSTRGRNNSSSSLSSITASNYIISSSSSQAAMDTVTNEYIKNSSPTRINTSGTSSATKTTTEINSSSTMNSTLPKNQTNNNQINNTAPHNLSLSALPQIPSWVNWNTHPIPTPSPGARMHLGRHGSIVSFETSKTKNESLSTSVPTAAVSTTAASASTSTQGAARIDGADDYFSHETSFQFSEGYANRLQPILSTTSSVDYCEMGPRGYPRRMDSIGASEMPLLMRSGSLLSITSMPVQSDSDHDDNSNYYHGKGKLAIENDESDDDESLIMKSINNKIASGLNSSHLNSSLATHTEESALPTELDELSVSPGESSNGLVRVSHA</sequence>
<feature type="compositionally biased region" description="Low complexity" evidence="1">
    <location>
        <begin position="935"/>
        <end position="949"/>
    </location>
</feature>
<keyword evidence="4" id="KW-1185">Reference proteome</keyword>
<dbReference type="GO" id="GO:0031625">
    <property type="term" value="F:ubiquitin protein ligase binding"/>
    <property type="evidence" value="ECO:0007669"/>
    <property type="project" value="TreeGrafter"/>
</dbReference>
<dbReference type="AlphaFoldDB" id="A0A1E3PPJ6"/>
<dbReference type="STRING" id="857566.A0A1E3PPJ6"/>
<dbReference type="SMART" id="SM01017">
    <property type="entry name" value="Arrestin_C"/>
    <property type="match status" value="1"/>
</dbReference>
<dbReference type="Pfam" id="PF02752">
    <property type="entry name" value="Arrestin_C"/>
    <property type="match status" value="1"/>
</dbReference>
<feature type="compositionally biased region" description="Acidic residues" evidence="1">
    <location>
        <begin position="759"/>
        <end position="773"/>
    </location>
</feature>
<dbReference type="Proteomes" id="UP000095009">
    <property type="component" value="Unassembled WGS sequence"/>
</dbReference>
<dbReference type="Gene3D" id="2.60.40.640">
    <property type="match status" value="2"/>
</dbReference>
<feature type="compositionally biased region" description="Polar residues" evidence="1">
    <location>
        <begin position="602"/>
        <end position="622"/>
    </location>
</feature>
<evidence type="ECO:0000259" key="2">
    <source>
        <dbReference type="SMART" id="SM01017"/>
    </source>
</evidence>
<dbReference type="GO" id="GO:0005829">
    <property type="term" value="C:cytosol"/>
    <property type="evidence" value="ECO:0007669"/>
    <property type="project" value="TreeGrafter"/>
</dbReference>
<dbReference type="InterPro" id="IPR011021">
    <property type="entry name" value="Arrestin-like_N"/>
</dbReference>
<feature type="compositionally biased region" description="Low complexity" evidence="1">
    <location>
        <begin position="164"/>
        <end position="175"/>
    </location>
</feature>
<evidence type="ECO:0000256" key="1">
    <source>
        <dbReference type="SAM" id="MobiDB-lite"/>
    </source>
</evidence>
<dbReference type="InterPro" id="IPR011022">
    <property type="entry name" value="Arrestin_C-like"/>
</dbReference>
<feature type="domain" description="Arrestin C-terminal-like" evidence="2">
    <location>
        <begin position="418"/>
        <end position="584"/>
    </location>
</feature>
<dbReference type="Pfam" id="PF00339">
    <property type="entry name" value="Arrestin_N"/>
    <property type="match status" value="1"/>
</dbReference>
<dbReference type="OrthoDB" id="2238745at2759"/>
<feature type="region of interest" description="Disordered" evidence="1">
    <location>
        <begin position="1226"/>
        <end position="1261"/>
    </location>
</feature>
<feature type="compositionally biased region" description="Polar residues" evidence="1">
    <location>
        <begin position="689"/>
        <end position="731"/>
    </location>
</feature>
<evidence type="ECO:0000313" key="4">
    <source>
        <dbReference type="Proteomes" id="UP000095009"/>
    </source>
</evidence>